<keyword evidence="4 8" id="KW-0378">Hydrolase</keyword>
<dbReference type="GO" id="GO:0035539">
    <property type="term" value="F:8-oxo-7,8-dihydrodeoxyguanosine triphosphate pyrophosphatase activity"/>
    <property type="evidence" value="ECO:0007669"/>
    <property type="project" value="UniProtKB-EC"/>
</dbReference>
<evidence type="ECO:0000256" key="1">
    <source>
        <dbReference type="ARBA" id="ARBA00001936"/>
    </source>
</evidence>
<keyword evidence="6" id="KW-0464">Manganese</keyword>
<comment type="caution">
    <text evidence="8">The sequence shown here is derived from an EMBL/GenBank/DDBJ whole genome shotgun (WGS) entry which is preliminary data.</text>
</comment>
<dbReference type="InterPro" id="IPR015797">
    <property type="entry name" value="NUDIX_hydrolase-like_dom_sf"/>
</dbReference>
<comment type="cofactor">
    <cofactor evidence="2">
        <name>Mg(2+)</name>
        <dbReference type="ChEBI" id="CHEBI:18420"/>
    </cofactor>
</comment>
<feature type="domain" description="Nudix hydrolase" evidence="7">
    <location>
        <begin position="46"/>
        <end position="180"/>
    </location>
</feature>
<dbReference type="InterPro" id="IPR045121">
    <property type="entry name" value="CoAse"/>
</dbReference>
<dbReference type="Pfam" id="PF00293">
    <property type="entry name" value="NUDIX"/>
    <property type="match status" value="1"/>
</dbReference>
<dbReference type="Gene3D" id="3.90.79.10">
    <property type="entry name" value="Nucleoside Triphosphate Pyrophosphohydrolase"/>
    <property type="match status" value="1"/>
</dbReference>
<dbReference type="Proteomes" id="UP001172082">
    <property type="component" value="Unassembled WGS sequence"/>
</dbReference>
<dbReference type="SUPFAM" id="SSF55811">
    <property type="entry name" value="Nudix"/>
    <property type="match status" value="1"/>
</dbReference>
<evidence type="ECO:0000313" key="9">
    <source>
        <dbReference type="Proteomes" id="UP001172082"/>
    </source>
</evidence>
<protein>
    <submittedName>
        <fullName evidence="8">CoA pyrophosphatase</fullName>
        <ecNumber evidence="8">3.6.1.55</ecNumber>
    </submittedName>
</protein>
<keyword evidence="3" id="KW-0479">Metal-binding</keyword>
<evidence type="ECO:0000259" key="7">
    <source>
        <dbReference type="PROSITE" id="PS51462"/>
    </source>
</evidence>
<keyword evidence="9" id="KW-1185">Reference proteome</keyword>
<evidence type="ECO:0000256" key="6">
    <source>
        <dbReference type="ARBA" id="ARBA00023211"/>
    </source>
</evidence>
<accession>A0ABT8KQY4</accession>
<evidence type="ECO:0000256" key="4">
    <source>
        <dbReference type="ARBA" id="ARBA00022801"/>
    </source>
</evidence>
<proteinExistence type="predicted"/>
<dbReference type="EMBL" id="JAUJEA010000005">
    <property type="protein sequence ID" value="MDN5202583.1"/>
    <property type="molecule type" value="Genomic_DNA"/>
</dbReference>
<reference evidence="8" key="1">
    <citation type="submission" date="2023-06" db="EMBL/GenBank/DDBJ databases">
        <title>Genomic of Parafulvivirga corallium.</title>
        <authorList>
            <person name="Wang G."/>
        </authorList>
    </citation>
    <scope>NUCLEOTIDE SEQUENCE</scope>
    <source>
        <strain evidence="8">BMA10</strain>
    </source>
</reference>
<evidence type="ECO:0000256" key="2">
    <source>
        <dbReference type="ARBA" id="ARBA00001946"/>
    </source>
</evidence>
<evidence type="ECO:0000256" key="5">
    <source>
        <dbReference type="ARBA" id="ARBA00022842"/>
    </source>
</evidence>
<dbReference type="RefSeq" id="WP_346752608.1">
    <property type="nucleotide sequence ID" value="NZ_JAUJEA010000005.1"/>
</dbReference>
<dbReference type="PANTHER" id="PTHR12992">
    <property type="entry name" value="NUDIX HYDROLASE"/>
    <property type="match status" value="1"/>
</dbReference>
<organism evidence="8 9">
    <name type="scientific">Splendidivirga corallicola</name>
    <dbReference type="NCBI Taxonomy" id="3051826"/>
    <lineage>
        <taxon>Bacteria</taxon>
        <taxon>Pseudomonadati</taxon>
        <taxon>Bacteroidota</taxon>
        <taxon>Cytophagia</taxon>
        <taxon>Cytophagales</taxon>
        <taxon>Splendidivirgaceae</taxon>
        <taxon>Splendidivirga</taxon>
    </lineage>
</organism>
<evidence type="ECO:0000313" key="8">
    <source>
        <dbReference type="EMBL" id="MDN5202583.1"/>
    </source>
</evidence>
<evidence type="ECO:0000256" key="3">
    <source>
        <dbReference type="ARBA" id="ARBA00022723"/>
    </source>
</evidence>
<dbReference type="PANTHER" id="PTHR12992:SF11">
    <property type="entry name" value="MITOCHONDRIAL COENZYME A DIPHOSPHATASE NUDT8"/>
    <property type="match status" value="1"/>
</dbReference>
<sequence>MDFNKFKEDLEIALQGPLPGKTAQMKMMARSSNGNRFNMLEQNKGVKIGGVLLLLYPDNGKIHLPLMKRPDYDGVHGGQISFPGGKREEQDDDLIQTALREGWEEVGIDRNGVEVIGTLSELYIIASNFKVLPTIAMAREKPNFTADKFEVEEIIETSLDHLLKEETRREKDLLVRNKYQLRAPYFDVDGHVVWGATAMILSEFLEVVSGVFSKR</sequence>
<dbReference type="CDD" id="cd03426">
    <property type="entry name" value="NUDIX_CoAse_Nudt7"/>
    <property type="match status" value="1"/>
</dbReference>
<dbReference type="EC" id="3.6.1.55" evidence="8"/>
<dbReference type="InterPro" id="IPR000086">
    <property type="entry name" value="NUDIX_hydrolase_dom"/>
</dbReference>
<gene>
    <name evidence="8" type="ORF">QQ008_14440</name>
</gene>
<keyword evidence="5" id="KW-0460">Magnesium</keyword>
<comment type="cofactor">
    <cofactor evidence="1">
        <name>Mn(2+)</name>
        <dbReference type="ChEBI" id="CHEBI:29035"/>
    </cofactor>
</comment>
<name>A0ABT8KQY4_9BACT</name>
<dbReference type="PROSITE" id="PS51462">
    <property type="entry name" value="NUDIX"/>
    <property type="match status" value="1"/>
</dbReference>